<dbReference type="Proteomes" id="UP001237642">
    <property type="component" value="Unassembled WGS sequence"/>
</dbReference>
<protein>
    <recommendedName>
        <fullName evidence="3">Integrase catalytic domain-containing protein</fullName>
    </recommendedName>
</protein>
<dbReference type="InterPro" id="IPR036397">
    <property type="entry name" value="RNaseH_sf"/>
</dbReference>
<dbReference type="InterPro" id="IPR012337">
    <property type="entry name" value="RNaseH-like_sf"/>
</dbReference>
<keyword evidence="2" id="KW-1185">Reference proteome</keyword>
<organism evidence="1 2">
    <name type="scientific">Heracleum sosnowskyi</name>
    <dbReference type="NCBI Taxonomy" id="360622"/>
    <lineage>
        <taxon>Eukaryota</taxon>
        <taxon>Viridiplantae</taxon>
        <taxon>Streptophyta</taxon>
        <taxon>Embryophyta</taxon>
        <taxon>Tracheophyta</taxon>
        <taxon>Spermatophyta</taxon>
        <taxon>Magnoliopsida</taxon>
        <taxon>eudicotyledons</taxon>
        <taxon>Gunneridae</taxon>
        <taxon>Pentapetalae</taxon>
        <taxon>asterids</taxon>
        <taxon>campanulids</taxon>
        <taxon>Apiales</taxon>
        <taxon>Apiaceae</taxon>
        <taxon>Apioideae</taxon>
        <taxon>apioid superclade</taxon>
        <taxon>Tordylieae</taxon>
        <taxon>Tordyliinae</taxon>
        <taxon>Heracleum</taxon>
    </lineage>
</organism>
<name>A0AAD8J9D2_9APIA</name>
<evidence type="ECO:0000313" key="1">
    <source>
        <dbReference type="EMBL" id="KAK1398908.1"/>
    </source>
</evidence>
<reference evidence="1" key="1">
    <citation type="submission" date="2023-02" db="EMBL/GenBank/DDBJ databases">
        <title>Genome of toxic invasive species Heracleum sosnowskyi carries increased number of genes despite the absence of recent whole-genome duplications.</title>
        <authorList>
            <person name="Schelkunov M."/>
            <person name="Shtratnikova V."/>
            <person name="Makarenko M."/>
            <person name="Klepikova A."/>
            <person name="Omelchenko D."/>
            <person name="Novikova G."/>
            <person name="Obukhova E."/>
            <person name="Bogdanov V."/>
            <person name="Penin A."/>
            <person name="Logacheva M."/>
        </authorList>
    </citation>
    <scope>NUCLEOTIDE SEQUENCE</scope>
    <source>
        <strain evidence="1">Hsosn_3</strain>
        <tissue evidence="1">Leaf</tissue>
    </source>
</reference>
<dbReference type="PANTHER" id="PTHR48475:SF2">
    <property type="entry name" value="RIBONUCLEASE H"/>
    <property type="match status" value="1"/>
</dbReference>
<comment type="caution">
    <text evidence="1">The sequence shown here is derived from an EMBL/GenBank/DDBJ whole genome shotgun (WGS) entry which is preliminary data.</text>
</comment>
<reference evidence="1" key="2">
    <citation type="submission" date="2023-05" db="EMBL/GenBank/DDBJ databases">
        <authorList>
            <person name="Schelkunov M.I."/>
        </authorList>
    </citation>
    <scope>NUCLEOTIDE SEQUENCE</scope>
    <source>
        <strain evidence="1">Hsosn_3</strain>
        <tissue evidence="1">Leaf</tissue>
    </source>
</reference>
<gene>
    <name evidence="1" type="ORF">POM88_008771</name>
</gene>
<dbReference type="Gene3D" id="3.30.420.10">
    <property type="entry name" value="Ribonuclease H-like superfamily/Ribonuclease H"/>
    <property type="match status" value="1"/>
</dbReference>
<proteinExistence type="predicted"/>
<evidence type="ECO:0000313" key="2">
    <source>
        <dbReference type="Proteomes" id="UP001237642"/>
    </source>
</evidence>
<evidence type="ECO:0008006" key="3">
    <source>
        <dbReference type="Google" id="ProtNLM"/>
    </source>
</evidence>
<dbReference type="AlphaFoldDB" id="A0AAD8J9D2"/>
<accession>A0AAD8J9D2</accession>
<dbReference type="PANTHER" id="PTHR48475">
    <property type="entry name" value="RIBONUCLEASE H"/>
    <property type="match status" value="1"/>
</dbReference>
<dbReference type="GO" id="GO:0003676">
    <property type="term" value="F:nucleic acid binding"/>
    <property type="evidence" value="ECO:0007669"/>
    <property type="project" value="InterPro"/>
</dbReference>
<sequence length="378" mass="43301">MRYSEELISRFKEVNLEQIPRAQNTDADALAKLGSQKEATMLGVIPLEIQVQPSIPKLEVMNLEPATEVLWTTPIMEYITKGIVPEKKEEAKRLKYQAVMNASTSCEKSTKEFVAIIQVEPLWHIKYSVKDIIGLQFRRMHIGSLGRVIVVKAVDYFTKWAEAEPLATITAAKINEFVFRAIGFTAVYHPQSNGQIEVVNKIIKHTLKTKLEERKGCWPEELPMVLWSYNTTPRTTTGESPFTLTYGCEAMLPVEIGAGSFRRDNYDPGNNEVNHRLYLDLVEEVRATAQLKLATYQQRTRKYFDDKVRARPLKVGSLVLRRMMPNMKVHGHGVFGANWEGLYLIKAVLGEDTYHLTDLDGKLIPRAWNEEHLKKYYQ</sequence>
<dbReference type="EMBL" id="JAUIZM010000002">
    <property type="protein sequence ID" value="KAK1398908.1"/>
    <property type="molecule type" value="Genomic_DNA"/>
</dbReference>
<dbReference type="SUPFAM" id="SSF53098">
    <property type="entry name" value="Ribonuclease H-like"/>
    <property type="match status" value="1"/>
</dbReference>